<evidence type="ECO:0000313" key="4">
    <source>
        <dbReference type="Proteomes" id="UP001595583"/>
    </source>
</evidence>
<keyword evidence="4" id="KW-1185">Reference proteome</keyword>
<keyword evidence="1" id="KW-1133">Transmembrane helix</keyword>
<dbReference type="InterPro" id="IPR012495">
    <property type="entry name" value="TadE-like_dom"/>
</dbReference>
<dbReference type="Pfam" id="PF07811">
    <property type="entry name" value="TadE"/>
    <property type="match status" value="1"/>
</dbReference>
<gene>
    <name evidence="3" type="ORF">ACFOHJ_02195</name>
</gene>
<feature type="domain" description="TadE-like" evidence="2">
    <location>
        <begin position="15"/>
        <end position="57"/>
    </location>
</feature>
<dbReference type="RefSeq" id="WP_378218003.1">
    <property type="nucleotide sequence ID" value="NZ_JBHRTK010000001.1"/>
</dbReference>
<protein>
    <submittedName>
        <fullName evidence="3">TadE/TadG family type IV pilus assembly protein</fullName>
    </submittedName>
</protein>
<proteinExistence type="predicted"/>
<organism evidence="3 4">
    <name type="scientific">Aquamicrobium soli</name>
    <dbReference type="NCBI Taxonomy" id="1811518"/>
    <lineage>
        <taxon>Bacteria</taxon>
        <taxon>Pseudomonadati</taxon>
        <taxon>Pseudomonadota</taxon>
        <taxon>Alphaproteobacteria</taxon>
        <taxon>Hyphomicrobiales</taxon>
        <taxon>Phyllobacteriaceae</taxon>
        <taxon>Aquamicrobium</taxon>
    </lineage>
</organism>
<keyword evidence="1" id="KW-0472">Membrane</keyword>
<sequence>MVMRSTRVFGRSDSGVALTEGLIVFPIVVLAISVCVEFGYVVYQWNTAAKAMQLGVRKLVVSQPVIPNFGCIFASSSDPTAAGQPVSADGISASCGAGTNQACDAAQITRLNLSRFGIQNNQIRVTYQRSGLGYNGRPEGAVVTVRMDVVRTATDLPVVGALLNTAGISFPPFTVTATSEDLRNSPLASPPVQCP</sequence>
<comment type="caution">
    <text evidence="3">The sequence shown here is derived from an EMBL/GenBank/DDBJ whole genome shotgun (WGS) entry which is preliminary data.</text>
</comment>
<name>A0ABV7K4P3_9HYPH</name>
<evidence type="ECO:0000256" key="1">
    <source>
        <dbReference type="SAM" id="Phobius"/>
    </source>
</evidence>
<evidence type="ECO:0000313" key="3">
    <source>
        <dbReference type="EMBL" id="MFC3205010.1"/>
    </source>
</evidence>
<dbReference type="EMBL" id="JBHRTK010000001">
    <property type="protein sequence ID" value="MFC3205010.1"/>
    <property type="molecule type" value="Genomic_DNA"/>
</dbReference>
<evidence type="ECO:0000259" key="2">
    <source>
        <dbReference type="Pfam" id="PF07811"/>
    </source>
</evidence>
<dbReference type="Proteomes" id="UP001595583">
    <property type="component" value="Unassembled WGS sequence"/>
</dbReference>
<keyword evidence="1" id="KW-0812">Transmembrane</keyword>
<reference evidence="4" key="1">
    <citation type="journal article" date="2019" name="Int. J. Syst. Evol. Microbiol.">
        <title>The Global Catalogue of Microorganisms (GCM) 10K type strain sequencing project: providing services to taxonomists for standard genome sequencing and annotation.</title>
        <authorList>
            <consortium name="The Broad Institute Genomics Platform"/>
            <consortium name="The Broad Institute Genome Sequencing Center for Infectious Disease"/>
            <person name="Wu L."/>
            <person name="Ma J."/>
        </authorList>
    </citation>
    <scope>NUCLEOTIDE SEQUENCE [LARGE SCALE GENOMIC DNA]</scope>
    <source>
        <strain evidence="4">KCTC 52165</strain>
    </source>
</reference>
<accession>A0ABV7K4P3</accession>
<feature type="transmembrane region" description="Helical" evidence="1">
    <location>
        <begin position="21"/>
        <end position="43"/>
    </location>
</feature>